<dbReference type="InterPro" id="IPR011990">
    <property type="entry name" value="TPR-like_helical_dom_sf"/>
</dbReference>
<dbReference type="InterPro" id="IPR050767">
    <property type="entry name" value="Sel1_AlgK"/>
</dbReference>
<evidence type="ECO:0000313" key="2">
    <source>
        <dbReference type="Proteomes" id="UP000282837"/>
    </source>
</evidence>
<comment type="caution">
    <text evidence="1">The sequence shown here is derived from an EMBL/GenBank/DDBJ whole genome shotgun (WGS) entry which is preliminary data.</text>
</comment>
<dbReference type="Proteomes" id="UP000282837">
    <property type="component" value="Unassembled WGS sequence"/>
</dbReference>
<dbReference type="AlphaFoldDB" id="A0A3S3TLA5"/>
<dbReference type="InterPro" id="IPR006597">
    <property type="entry name" value="Sel1-like"/>
</dbReference>
<dbReference type="RefSeq" id="WP_127711027.1">
    <property type="nucleotide sequence ID" value="NZ_SACO01000013.1"/>
</dbReference>
<organism evidence="1 2">
    <name type="scientific">Novosphingobium umbonatum</name>
    <dbReference type="NCBI Taxonomy" id="1908524"/>
    <lineage>
        <taxon>Bacteria</taxon>
        <taxon>Pseudomonadati</taxon>
        <taxon>Pseudomonadota</taxon>
        <taxon>Alphaproteobacteria</taxon>
        <taxon>Sphingomonadales</taxon>
        <taxon>Sphingomonadaceae</taxon>
        <taxon>Novosphingobium</taxon>
    </lineage>
</organism>
<gene>
    <name evidence="1" type="ORF">EOE18_15110</name>
</gene>
<dbReference type="OrthoDB" id="6810016at2"/>
<dbReference type="EMBL" id="SACO01000013">
    <property type="protein sequence ID" value="RVU03647.1"/>
    <property type="molecule type" value="Genomic_DNA"/>
</dbReference>
<name>A0A3S3TLA5_9SPHN</name>
<keyword evidence="2" id="KW-1185">Reference proteome</keyword>
<dbReference type="PANTHER" id="PTHR11102">
    <property type="entry name" value="SEL-1-LIKE PROTEIN"/>
    <property type="match status" value="1"/>
</dbReference>
<dbReference type="SMART" id="SM00671">
    <property type="entry name" value="SEL1"/>
    <property type="match status" value="4"/>
</dbReference>
<accession>A0A3S3TLA5</accession>
<dbReference type="SUPFAM" id="SSF81901">
    <property type="entry name" value="HCP-like"/>
    <property type="match status" value="1"/>
</dbReference>
<protein>
    <submittedName>
        <fullName evidence="1">Sel1 repeat family protein</fullName>
    </submittedName>
</protein>
<sequence>MSQAPERTVEEWQAILSGPPEFAARALMEAAQAGDPQAALQWGQCLLDGHGTPPDPRAALGWFHTAAKAGLPMGMNMVGRCLDQGSGAAADPAAAAPWFEAAAQAGLDWGQYNFATALALGRGVDKDLPRALALFRAAAAQGHAKSSTMIGSFYEDGWAVPANLSLAAYHYARGAEGGDFRGCFNHARLLVDSGRIDDAIPWLRKAYALGHERFRAQLGQWLAARPESVLQGLAEGNCTDL</sequence>
<reference evidence="1 2" key="1">
    <citation type="submission" date="2019-01" db="EMBL/GenBank/DDBJ databases">
        <authorList>
            <person name="Chen W.-M."/>
        </authorList>
    </citation>
    <scope>NUCLEOTIDE SEQUENCE [LARGE SCALE GENOMIC DNA]</scope>
    <source>
        <strain evidence="1 2">FSY-9</strain>
    </source>
</reference>
<dbReference type="PANTHER" id="PTHR11102:SF160">
    <property type="entry name" value="ERAD-ASSOCIATED E3 UBIQUITIN-PROTEIN LIGASE COMPONENT HRD3"/>
    <property type="match status" value="1"/>
</dbReference>
<dbReference type="Gene3D" id="1.25.40.10">
    <property type="entry name" value="Tetratricopeptide repeat domain"/>
    <property type="match status" value="1"/>
</dbReference>
<evidence type="ECO:0000313" key="1">
    <source>
        <dbReference type="EMBL" id="RVU03647.1"/>
    </source>
</evidence>
<dbReference type="Pfam" id="PF08238">
    <property type="entry name" value="Sel1"/>
    <property type="match status" value="5"/>
</dbReference>
<proteinExistence type="predicted"/>